<dbReference type="AlphaFoldDB" id="A0A0B8PDR7"/>
<proteinExistence type="predicted"/>
<evidence type="ECO:0000313" key="1">
    <source>
        <dbReference type="EMBL" id="GAM61278.1"/>
    </source>
</evidence>
<reference evidence="1 2" key="2">
    <citation type="submission" date="2015-01" db="EMBL/GenBank/DDBJ databases">
        <authorList>
            <consortium name="NBRP consortium"/>
            <person name="Sawabe T."/>
            <person name="Meirelles P."/>
            <person name="Feng G."/>
            <person name="Sayaka M."/>
            <person name="Hattori M."/>
            <person name="Ohkuma M."/>
        </authorList>
    </citation>
    <scope>NUCLEOTIDE SEQUENCE [LARGE SCALE GENOMIC DNA]</scope>
    <source>
        <strain evidence="1 2">JCM19232</strain>
    </source>
</reference>
<sequence>MSPCFNQVIAPFTARQNPDNSGLWCQNIGLRVTSLNKASIPYFHILD</sequence>
<dbReference type="EMBL" id="BBSA01000003">
    <property type="protein sequence ID" value="GAM61278.1"/>
    <property type="molecule type" value="Genomic_DNA"/>
</dbReference>
<comment type="caution">
    <text evidence="1">The sequence shown here is derived from an EMBL/GenBank/DDBJ whole genome shotgun (WGS) entry which is preliminary data.</text>
</comment>
<organism evidence="1 2">
    <name type="scientific">Vibrio ishigakensis</name>
    <dbReference type="NCBI Taxonomy" id="1481914"/>
    <lineage>
        <taxon>Bacteria</taxon>
        <taxon>Pseudomonadati</taxon>
        <taxon>Pseudomonadota</taxon>
        <taxon>Gammaproteobacteria</taxon>
        <taxon>Vibrionales</taxon>
        <taxon>Vibrionaceae</taxon>
        <taxon>Vibrio</taxon>
    </lineage>
</organism>
<gene>
    <name evidence="1" type="ORF">JCM19232_5579</name>
</gene>
<evidence type="ECO:0000313" key="2">
    <source>
        <dbReference type="Proteomes" id="UP000031670"/>
    </source>
</evidence>
<accession>A0A0B8PDR7</accession>
<reference evidence="1 2" key="1">
    <citation type="submission" date="2015-01" db="EMBL/GenBank/DDBJ databases">
        <title>Vibrio sp. C5 JCM 19232 whole genome shotgun sequence.</title>
        <authorList>
            <person name="Sawabe T."/>
            <person name="Meirelles P."/>
            <person name="Feng G."/>
            <person name="Sayaka M."/>
            <person name="Hattori M."/>
            <person name="Ohkuma M."/>
        </authorList>
    </citation>
    <scope>NUCLEOTIDE SEQUENCE [LARGE SCALE GENOMIC DNA]</scope>
    <source>
        <strain evidence="1 2">JCM19232</strain>
    </source>
</reference>
<protein>
    <submittedName>
        <fullName evidence="1">Uncharacterized protein</fullName>
    </submittedName>
</protein>
<dbReference type="Proteomes" id="UP000031670">
    <property type="component" value="Unassembled WGS sequence"/>
</dbReference>
<name>A0A0B8PDR7_9VIBR</name>